<dbReference type="Gene3D" id="2.180.10.10">
    <property type="entry name" value="RHS repeat-associated core"/>
    <property type="match status" value="1"/>
</dbReference>
<evidence type="ECO:0000313" key="2">
    <source>
        <dbReference type="Proteomes" id="UP000016203"/>
    </source>
</evidence>
<evidence type="ECO:0000313" key="1">
    <source>
        <dbReference type="EMBL" id="EOR08939.1"/>
    </source>
</evidence>
<gene>
    <name evidence="1" type="ORF">F896_01473</name>
</gene>
<dbReference type="AlphaFoldDB" id="R9B356"/>
<evidence type="ECO:0008006" key="3">
    <source>
        <dbReference type="Google" id="ProtNLM"/>
    </source>
</evidence>
<dbReference type="PATRIC" id="fig|1217699.3.peg.1421"/>
<proteinExistence type="predicted"/>
<organism evidence="1 2">
    <name type="scientific">Acinetobacter genomosp. 15BJ</name>
    <dbReference type="NCBI Taxonomy" id="106651"/>
    <lineage>
        <taxon>Bacteria</taxon>
        <taxon>Pseudomonadati</taxon>
        <taxon>Pseudomonadota</taxon>
        <taxon>Gammaproteobacteria</taxon>
        <taxon>Moraxellales</taxon>
        <taxon>Moraxellaceae</taxon>
        <taxon>Acinetobacter</taxon>
    </lineage>
</organism>
<sequence length="41" mass="4594">MRDYVPVTGHYAENDPLGLFDGPNTNAYAYSNPVSYNELID</sequence>
<dbReference type="HOGENOM" id="CLU_3264306_0_0_6"/>
<protein>
    <recommendedName>
        <fullName evidence="3">RHS repeat-associated core domain-containing protein</fullName>
    </recommendedName>
</protein>
<name>R9B356_9GAMM</name>
<reference evidence="1 2" key="1">
    <citation type="submission" date="2013-03" db="EMBL/GenBank/DDBJ databases">
        <title>The Genome Sequence of Acinetobacter sp. CIP 110321.</title>
        <authorList>
            <consortium name="The Broad Institute Genome Sequencing Platform"/>
            <consortium name="The Broad Institute Genome Sequencing Center for Infectious Disease"/>
            <person name="Cerqueira G."/>
            <person name="Feldgarden M."/>
            <person name="Courvalin P."/>
            <person name="Perichon B."/>
            <person name="Grillot-Courvalin C."/>
            <person name="Clermont D."/>
            <person name="Rocha E."/>
            <person name="Yoon E.-J."/>
            <person name="Nemec A."/>
            <person name="Walker B."/>
            <person name="Young S.K."/>
            <person name="Zeng Q."/>
            <person name="Gargeya S."/>
            <person name="Fitzgerald M."/>
            <person name="Haas B."/>
            <person name="Abouelleil A."/>
            <person name="Alvarado L."/>
            <person name="Arachchi H.M."/>
            <person name="Berlin A.M."/>
            <person name="Chapman S.B."/>
            <person name="Dewar J."/>
            <person name="Goldberg J."/>
            <person name="Griggs A."/>
            <person name="Gujja S."/>
            <person name="Hansen M."/>
            <person name="Howarth C."/>
            <person name="Imamovic A."/>
            <person name="Larimer J."/>
            <person name="McCowan C."/>
            <person name="Murphy C."/>
            <person name="Neiman D."/>
            <person name="Pearson M."/>
            <person name="Priest M."/>
            <person name="Roberts A."/>
            <person name="Saif S."/>
            <person name="Shea T."/>
            <person name="Sisk P."/>
            <person name="Sykes S."/>
            <person name="Wortman J."/>
            <person name="Nusbaum C."/>
            <person name="Birren B."/>
        </authorList>
    </citation>
    <scope>NUCLEOTIDE SEQUENCE [LARGE SCALE GENOMIC DNA]</scope>
    <source>
        <strain evidence="1 2">CIP 110321</strain>
    </source>
</reference>
<accession>R9B356</accession>
<dbReference type="EMBL" id="AQFL01000009">
    <property type="protein sequence ID" value="EOR08939.1"/>
    <property type="molecule type" value="Genomic_DNA"/>
</dbReference>
<comment type="caution">
    <text evidence="1">The sequence shown here is derived from an EMBL/GenBank/DDBJ whole genome shotgun (WGS) entry which is preliminary data.</text>
</comment>
<dbReference type="Proteomes" id="UP000016203">
    <property type="component" value="Unassembled WGS sequence"/>
</dbReference>